<dbReference type="Proteomes" id="UP000215902">
    <property type="component" value="Unassembled WGS sequence"/>
</dbReference>
<evidence type="ECO:0000256" key="7">
    <source>
        <dbReference type="RuleBase" id="RU000477"/>
    </source>
</evidence>
<dbReference type="PROSITE" id="PS00221">
    <property type="entry name" value="MIP"/>
    <property type="match status" value="1"/>
</dbReference>
<feature type="transmembrane region" description="Helical" evidence="9">
    <location>
        <begin position="27"/>
        <end position="51"/>
    </location>
</feature>
<comment type="similarity">
    <text evidence="2 7">Belongs to the MIP/aquaporin (TC 1.A.8) family.</text>
</comment>
<protein>
    <recommendedName>
        <fullName evidence="12">Aquaporin</fullName>
    </recommendedName>
</protein>
<sequence length="348" mass="37532">MPAEDRRRLTWSRVESRLVLRHRPSQLFLSELIGTVVLVIIVDLGCGLATITQRGGIKNFVPAVGIGNGLGAMTGIMVSLRLSGGHINPAVSFAMFTLRKMSFKHLLLYQWAQYLGGFLGAMVVNLLYFQIFNNLNGGQLVAFGPNGTAGTFFTLPNPAINNGVAFADQVVGTSLLLLAVRAITDPNNLNTPPALQPLLIGLVIMGLIISEVIVSGTCLNPARDFAPRLATLALGYGPEVLSSRSFYFLVPLVGPYVGAVLGAWVYELAYAKPLQLLVEQEAAAALNEDHANDDEDFPTARVQQPHLQQRTPILASATKRRPCDDEDSVKAESLRHAATASLEEKAEC</sequence>
<evidence type="ECO:0000256" key="9">
    <source>
        <dbReference type="SAM" id="Phobius"/>
    </source>
</evidence>
<feature type="transmembrane region" description="Helical" evidence="9">
    <location>
        <begin position="198"/>
        <end position="219"/>
    </location>
</feature>
<feature type="transmembrane region" description="Helical" evidence="9">
    <location>
        <begin position="246"/>
        <end position="266"/>
    </location>
</feature>
<evidence type="ECO:0000313" key="10">
    <source>
        <dbReference type="EMBL" id="PAA56655.1"/>
    </source>
</evidence>
<keyword evidence="4 7" id="KW-0812">Transmembrane</keyword>
<comment type="subcellular location">
    <subcellularLocation>
        <location evidence="1">Membrane</location>
        <topology evidence="1">Multi-pass membrane protein</topology>
    </subcellularLocation>
</comment>
<evidence type="ECO:0000256" key="3">
    <source>
        <dbReference type="ARBA" id="ARBA00022448"/>
    </source>
</evidence>
<feature type="compositionally biased region" description="Polar residues" evidence="8">
    <location>
        <begin position="301"/>
        <end position="311"/>
    </location>
</feature>
<organism evidence="10 11">
    <name type="scientific">Macrostomum lignano</name>
    <dbReference type="NCBI Taxonomy" id="282301"/>
    <lineage>
        <taxon>Eukaryota</taxon>
        <taxon>Metazoa</taxon>
        <taxon>Spiralia</taxon>
        <taxon>Lophotrochozoa</taxon>
        <taxon>Platyhelminthes</taxon>
        <taxon>Rhabditophora</taxon>
        <taxon>Macrostomorpha</taxon>
        <taxon>Macrostomida</taxon>
        <taxon>Macrostomidae</taxon>
        <taxon>Macrostomum</taxon>
    </lineage>
</organism>
<evidence type="ECO:0000256" key="4">
    <source>
        <dbReference type="ARBA" id="ARBA00022692"/>
    </source>
</evidence>
<reference evidence="10 11" key="1">
    <citation type="submission" date="2017-06" db="EMBL/GenBank/DDBJ databases">
        <title>A platform for efficient transgenesis in Macrostomum lignano, a flatworm model organism for stem cell research.</title>
        <authorList>
            <person name="Berezikov E."/>
        </authorList>
    </citation>
    <scope>NUCLEOTIDE SEQUENCE [LARGE SCALE GENOMIC DNA]</scope>
    <source>
        <strain evidence="10">DV1</strain>
        <tissue evidence="10">Whole organism</tissue>
    </source>
</reference>
<dbReference type="InterPro" id="IPR050363">
    <property type="entry name" value="MIP/Aquaporin"/>
</dbReference>
<feature type="transmembrane region" description="Helical" evidence="9">
    <location>
        <begin position="106"/>
        <end position="131"/>
    </location>
</feature>
<dbReference type="InterPro" id="IPR022357">
    <property type="entry name" value="MIP_CS"/>
</dbReference>
<dbReference type="GO" id="GO:0005886">
    <property type="term" value="C:plasma membrane"/>
    <property type="evidence" value="ECO:0007669"/>
    <property type="project" value="TreeGrafter"/>
</dbReference>
<dbReference type="PANTHER" id="PTHR43829:SF9">
    <property type="entry name" value="AQUAPORIN-9"/>
    <property type="match status" value="1"/>
</dbReference>
<evidence type="ECO:0000256" key="2">
    <source>
        <dbReference type="ARBA" id="ARBA00006175"/>
    </source>
</evidence>
<evidence type="ECO:0000256" key="5">
    <source>
        <dbReference type="ARBA" id="ARBA00022989"/>
    </source>
</evidence>
<dbReference type="SUPFAM" id="SSF81338">
    <property type="entry name" value="Aquaporin-like"/>
    <property type="match status" value="1"/>
</dbReference>
<feature type="transmembrane region" description="Helical" evidence="9">
    <location>
        <begin position="63"/>
        <end position="85"/>
    </location>
</feature>
<dbReference type="InterPro" id="IPR023271">
    <property type="entry name" value="Aquaporin-like"/>
</dbReference>
<dbReference type="PRINTS" id="PR00783">
    <property type="entry name" value="MINTRINSICP"/>
</dbReference>
<dbReference type="Gene3D" id="1.20.1080.10">
    <property type="entry name" value="Glycerol uptake facilitator protein"/>
    <property type="match status" value="1"/>
</dbReference>
<dbReference type="GO" id="GO:0015254">
    <property type="term" value="F:glycerol channel activity"/>
    <property type="evidence" value="ECO:0007669"/>
    <property type="project" value="TreeGrafter"/>
</dbReference>
<dbReference type="GO" id="GO:0015250">
    <property type="term" value="F:water channel activity"/>
    <property type="evidence" value="ECO:0007669"/>
    <property type="project" value="TreeGrafter"/>
</dbReference>
<dbReference type="OrthoDB" id="3222at2759"/>
<keyword evidence="6 9" id="KW-0472">Membrane</keyword>
<evidence type="ECO:0000256" key="8">
    <source>
        <dbReference type="SAM" id="MobiDB-lite"/>
    </source>
</evidence>
<dbReference type="CDD" id="cd00333">
    <property type="entry name" value="MIP"/>
    <property type="match status" value="1"/>
</dbReference>
<dbReference type="PANTHER" id="PTHR43829">
    <property type="entry name" value="AQUAPORIN OR AQUAGLYCEROPORIN RELATED"/>
    <property type="match status" value="1"/>
</dbReference>
<comment type="caution">
    <text evidence="10">The sequence shown here is derived from an EMBL/GenBank/DDBJ whole genome shotgun (WGS) entry which is preliminary data.</text>
</comment>
<proteinExistence type="inferred from homology"/>
<keyword evidence="11" id="KW-1185">Reference proteome</keyword>
<keyword evidence="5 9" id="KW-1133">Transmembrane helix</keyword>
<accession>A0A267E509</accession>
<evidence type="ECO:0008006" key="12">
    <source>
        <dbReference type="Google" id="ProtNLM"/>
    </source>
</evidence>
<evidence type="ECO:0000256" key="1">
    <source>
        <dbReference type="ARBA" id="ARBA00004141"/>
    </source>
</evidence>
<feature type="region of interest" description="Disordered" evidence="8">
    <location>
        <begin position="291"/>
        <end position="348"/>
    </location>
</feature>
<dbReference type="EMBL" id="NIVC01002593">
    <property type="protein sequence ID" value="PAA56655.1"/>
    <property type="molecule type" value="Genomic_DNA"/>
</dbReference>
<dbReference type="InterPro" id="IPR000425">
    <property type="entry name" value="MIP"/>
</dbReference>
<evidence type="ECO:0000313" key="11">
    <source>
        <dbReference type="Proteomes" id="UP000215902"/>
    </source>
</evidence>
<name>A0A267E509_9PLAT</name>
<dbReference type="AlphaFoldDB" id="A0A267E509"/>
<evidence type="ECO:0000256" key="6">
    <source>
        <dbReference type="ARBA" id="ARBA00023136"/>
    </source>
</evidence>
<dbReference type="Pfam" id="PF00230">
    <property type="entry name" value="MIP"/>
    <property type="match status" value="1"/>
</dbReference>
<keyword evidence="3 7" id="KW-0813">Transport</keyword>
<gene>
    <name evidence="10" type="ORF">BOX15_Mlig015833g2</name>
</gene>
<dbReference type="STRING" id="282301.A0A267E509"/>